<gene>
    <name evidence="2" type="ORF">BIV57_06655</name>
</gene>
<keyword evidence="1" id="KW-0732">Signal</keyword>
<dbReference type="OrthoDB" id="9764804at2"/>
<dbReference type="Gene3D" id="2.130.10.10">
    <property type="entry name" value="YVTN repeat-like/Quinoprotein amine dehydrogenase"/>
    <property type="match status" value="3"/>
</dbReference>
<organism evidence="2 3">
    <name type="scientific">Mangrovactinospora gilvigrisea</name>
    <dbReference type="NCBI Taxonomy" id="1428644"/>
    <lineage>
        <taxon>Bacteria</taxon>
        <taxon>Bacillati</taxon>
        <taxon>Actinomycetota</taxon>
        <taxon>Actinomycetes</taxon>
        <taxon>Kitasatosporales</taxon>
        <taxon>Streptomycetaceae</taxon>
        <taxon>Mangrovactinospora</taxon>
    </lineage>
</organism>
<feature type="signal peptide" evidence="1">
    <location>
        <begin position="1"/>
        <end position="36"/>
    </location>
</feature>
<dbReference type="InterPro" id="IPR006311">
    <property type="entry name" value="TAT_signal"/>
</dbReference>
<keyword evidence="3" id="KW-1185">Reference proteome</keyword>
<dbReference type="AlphaFoldDB" id="A0A1J7C9Y8"/>
<dbReference type="SUPFAM" id="SSF110296">
    <property type="entry name" value="Oligoxyloglucan reducing end-specific cellobiohydrolase"/>
    <property type="match status" value="1"/>
</dbReference>
<reference evidence="2 3" key="1">
    <citation type="submission" date="2016-10" db="EMBL/GenBank/DDBJ databases">
        <title>Genome sequence of Streptomyces gilvigriseus MUSC 26.</title>
        <authorList>
            <person name="Lee L.-H."/>
            <person name="Ser H.-L."/>
        </authorList>
    </citation>
    <scope>NUCLEOTIDE SEQUENCE [LARGE SCALE GENOMIC DNA]</scope>
    <source>
        <strain evidence="2 3">MUSC 26</strain>
    </source>
</reference>
<dbReference type="InterPro" id="IPR036278">
    <property type="entry name" value="Sialidase_sf"/>
</dbReference>
<name>A0A1J7C9Y8_9ACTN</name>
<dbReference type="RefSeq" id="WP_071655741.1">
    <property type="nucleotide sequence ID" value="NZ_MLCF01000025.1"/>
</dbReference>
<dbReference type="Proteomes" id="UP000243342">
    <property type="component" value="Unassembled WGS sequence"/>
</dbReference>
<evidence type="ECO:0008006" key="4">
    <source>
        <dbReference type="Google" id="ProtNLM"/>
    </source>
</evidence>
<comment type="caution">
    <text evidence="2">The sequence shown here is derived from an EMBL/GenBank/DDBJ whole genome shotgun (WGS) entry which is preliminary data.</text>
</comment>
<protein>
    <recommendedName>
        <fullName evidence="4">Glycosyl hydrolase</fullName>
    </recommendedName>
</protein>
<dbReference type="EMBL" id="MLCF01000025">
    <property type="protein sequence ID" value="OIV38332.1"/>
    <property type="molecule type" value="Genomic_DNA"/>
</dbReference>
<dbReference type="SUPFAM" id="SSF50939">
    <property type="entry name" value="Sialidases"/>
    <property type="match status" value="1"/>
</dbReference>
<evidence type="ECO:0000256" key="1">
    <source>
        <dbReference type="SAM" id="SignalP"/>
    </source>
</evidence>
<feature type="chain" id="PRO_5009644134" description="Glycosyl hydrolase" evidence="1">
    <location>
        <begin position="37"/>
        <end position="901"/>
    </location>
</feature>
<evidence type="ECO:0000313" key="2">
    <source>
        <dbReference type="EMBL" id="OIV38332.1"/>
    </source>
</evidence>
<dbReference type="STRING" id="1428644.BIV57_06655"/>
<accession>A0A1J7C9Y8</accession>
<dbReference type="PROSITE" id="PS51318">
    <property type="entry name" value="TAT"/>
    <property type="match status" value="1"/>
</dbReference>
<proteinExistence type="predicted"/>
<evidence type="ECO:0000313" key="3">
    <source>
        <dbReference type="Proteomes" id="UP000243342"/>
    </source>
</evidence>
<sequence>MRAHLTRRRATTTGALLGGALAAALIAAAPGSPAWAATAAHPGPSKFRSVDPLHPAVTKADSGDDDGGEANELAESLNAFDEPRQSPNATVMPGAYTAAWQHALRMPVARAAFHEATTSPYNSDALHYKDQNASNSSGGAGYSAGRMTAVAADPHHPGVVFAAGADGGVFRSTNDGRSWTPISDHLSSLSSGSLAFAPDGSLWVGTGEANTSSDQYLGNGVYRLADPLHGELTQADRVGGTELDSSSVRRLAFSPDTGYAYAATTHGLFRRALRSSTSTAWTKVLAPCVNVGVSGTGCGVDTHYADMANDVVIKPGTHGRQLLANVAWRSGAAYNGFYASDDAGTTWKRITLQGDVDSTAIGNATFAYAADGSKLYMVLESSKTTVLAGVYASPDGSFAGPWHLVADEDTLKADGSAIDDPGSQAWYNQSLAVDPKDPDHVYMGLEEIFETHDGGANWSTIARYWNFGQPCWNEDPAKDTCDGNVTHSDQHALGFSEWPGHTAEVYAGNDGGMYARPVQNAKGWRNLNTSGTLRTLQYYSVGTGALGRSTAIWGGLQDNGVSLLAPRGATYSYTYPGTTSPVTENLNPNGEMTEPFGGDGGDQLVNPKNGCQTVGEYVDLTLQMTNNCGYTANDDGTPGAVTAINPTDAGARFIAPFAADSNDPGFWVAGGEYVWGNSKTWASTSGADWSKLADTGTGHSITAIASRKNPAGAHVVWAAWCGGTGCGPGDDFARGVMTNYGGSFHQLSLPSDVPNRYIAGVTIDPSDATGATAYLTFSGYSRQWNEGPGAGYGHIWRTTDGGATWHDVSGADGARDQLVDAPASKLLIAPDGTLVAATDLGVYTDDVRRDGLGHWKRVGLPNPSADGNLPNSPAVYLNAGPDGRELYVATHGRGIWTVRMP</sequence>
<dbReference type="InterPro" id="IPR015943">
    <property type="entry name" value="WD40/YVTN_repeat-like_dom_sf"/>
</dbReference>